<comment type="caution">
    <text evidence="2">The sequence shown here is derived from an EMBL/GenBank/DDBJ whole genome shotgun (WGS) entry which is preliminary data.</text>
</comment>
<gene>
    <name evidence="1" type="ORF">AVEN_109619_1</name>
    <name evidence="2" type="ORF">AVEN_121338_1</name>
</gene>
<keyword evidence="3" id="KW-1185">Reference proteome</keyword>
<evidence type="ECO:0000313" key="3">
    <source>
        <dbReference type="Proteomes" id="UP000499080"/>
    </source>
</evidence>
<evidence type="ECO:0000313" key="2">
    <source>
        <dbReference type="EMBL" id="GBM03133.1"/>
    </source>
</evidence>
<name>A0A4Y2CFJ7_ARAVE</name>
<sequence>MCMLLNSISDALIKEDNLQIFERISVGALQSLYRYPLINSGNNPDSKEGCGKVAISLSIGCPRKHFRENRLGNHCRKVYIGKLFMNYLTDK</sequence>
<protein>
    <submittedName>
        <fullName evidence="2">Uncharacterized protein</fullName>
    </submittedName>
</protein>
<dbReference type="AlphaFoldDB" id="A0A4Y2CFJ7"/>
<dbReference type="EMBL" id="BGPR01163077">
    <property type="protein sequence ID" value="GBM03133.1"/>
    <property type="molecule type" value="Genomic_DNA"/>
</dbReference>
<organism evidence="2 3">
    <name type="scientific">Araneus ventricosus</name>
    <name type="common">Orbweaver spider</name>
    <name type="synonym">Epeira ventricosa</name>
    <dbReference type="NCBI Taxonomy" id="182803"/>
    <lineage>
        <taxon>Eukaryota</taxon>
        <taxon>Metazoa</taxon>
        <taxon>Ecdysozoa</taxon>
        <taxon>Arthropoda</taxon>
        <taxon>Chelicerata</taxon>
        <taxon>Arachnida</taxon>
        <taxon>Araneae</taxon>
        <taxon>Araneomorphae</taxon>
        <taxon>Entelegynae</taxon>
        <taxon>Araneoidea</taxon>
        <taxon>Araneidae</taxon>
        <taxon>Araneus</taxon>
    </lineage>
</organism>
<feature type="non-terminal residue" evidence="2">
    <location>
        <position position="91"/>
    </location>
</feature>
<proteinExistence type="predicted"/>
<reference evidence="2 3" key="1">
    <citation type="journal article" date="2019" name="Sci. Rep.">
        <title>Orb-weaving spider Araneus ventricosus genome elucidates the spidroin gene catalogue.</title>
        <authorList>
            <person name="Kono N."/>
            <person name="Nakamura H."/>
            <person name="Ohtoshi R."/>
            <person name="Moran D.A.P."/>
            <person name="Shinohara A."/>
            <person name="Yoshida Y."/>
            <person name="Fujiwara M."/>
            <person name="Mori M."/>
            <person name="Tomita M."/>
            <person name="Arakawa K."/>
        </authorList>
    </citation>
    <scope>NUCLEOTIDE SEQUENCE [LARGE SCALE GENOMIC DNA]</scope>
</reference>
<dbReference type="Proteomes" id="UP000499080">
    <property type="component" value="Unassembled WGS sequence"/>
</dbReference>
<dbReference type="EMBL" id="BGPR01163074">
    <property type="protein sequence ID" value="GBM03121.1"/>
    <property type="molecule type" value="Genomic_DNA"/>
</dbReference>
<accession>A0A4Y2CFJ7</accession>
<evidence type="ECO:0000313" key="1">
    <source>
        <dbReference type="EMBL" id="GBM03121.1"/>
    </source>
</evidence>